<evidence type="ECO:0000256" key="3">
    <source>
        <dbReference type="ARBA" id="ARBA00007163"/>
    </source>
</evidence>
<evidence type="ECO:0000256" key="5">
    <source>
        <dbReference type="ARBA" id="ARBA00022824"/>
    </source>
</evidence>
<feature type="region of interest" description="Disordered" evidence="14">
    <location>
        <begin position="574"/>
        <end position="604"/>
    </location>
</feature>
<evidence type="ECO:0000256" key="14">
    <source>
        <dbReference type="SAM" id="MobiDB-lite"/>
    </source>
</evidence>
<feature type="compositionally biased region" description="Basic residues" evidence="14">
    <location>
        <begin position="200"/>
        <end position="210"/>
    </location>
</feature>
<evidence type="ECO:0000256" key="4">
    <source>
        <dbReference type="ARBA" id="ARBA00022692"/>
    </source>
</evidence>
<keyword evidence="8" id="KW-0238">DNA-binding</keyword>
<comment type="similarity">
    <text evidence="3">Belongs to the bZIP family.</text>
</comment>
<dbReference type="GO" id="GO:0005789">
    <property type="term" value="C:endoplasmic reticulum membrane"/>
    <property type="evidence" value="ECO:0007669"/>
    <property type="project" value="UniProtKB-SubCell"/>
</dbReference>
<dbReference type="EMBL" id="CACSLK010027837">
    <property type="protein sequence ID" value="CAA0832869.1"/>
    <property type="molecule type" value="Genomic_DNA"/>
</dbReference>
<sequence length="667" mass="72605">MADTTVIAVDHPPLTTDDYDLGLSVPPLDTDFFAQGDGQNDAVVDDFDFDFSFDDLYLPSPDELDDLLNPSQIQELAPHVDQFPVHILGEGCNLGDISSDDAGISNSGSPGLEPHLSVPSPESNGSNHETPENCSDDVKVTSWPSPESRGSDICGSNVSKESKNCINRSVDFSPNPNNNSMSHKTVMANQKAKSEELSKMKIRSSSLKRKKDSENPENSNSSNSNGVLSEEDEKRKTRLMRNRESAQLSRQRKKHYVEELEEKVKTMQSTIQDLNTKVAYFMAENTTLRQQMGGNVSAPPPGMYPPPAMMMYPWMPCPPYVTKQGSQVPLVPIPRLKPQQPVQVPPKATKKVENKKGERPTKTKKVASVSFLGILFFFMLFGCLVPIFNVRYGGVRDSLTIGGSSDGVFEEHHNGRVLMVNGTRSRDNGTEPLVASLYVPRNDKLVKIDGNLIIHSVLASERAVSSSGDTALAVRGALGPTVRVPELRAIGSGSADRVGRKLSATDGKIQQWFQEGLAGPMLSTGMCTEVFQFDISSASGAIVPATQNITQGHNRNSTQLTRAARNRRILRGLPITHSESTHNISKRSSGEKNPHEQGLNGNNSVSPMVVSVLVDPREVGGDADVDGVIKSKSLSRIFVVVLIDSVKYVTYSCGLPFKGSPHHLVTT</sequence>
<dbReference type="SUPFAM" id="SSF57959">
    <property type="entry name" value="Leucine zipper domain"/>
    <property type="match status" value="1"/>
</dbReference>
<dbReference type="SMART" id="SM00338">
    <property type="entry name" value="BRLZ"/>
    <property type="match status" value="1"/>
</dbReference>
<evidence type="ECO:0000256" key="6">
    <source>
        <dbReference type="ARBA" id="ARBA00022989"/>
    </source>
</evidence>
<dbReference type="AlphaFoldDB" id="A0A9N7NLC7"/>
<proteinExistence type="inferred from homology"/>
<dbReference type="GO" id="GO:0006950">
    <property type="term" value="P:response to stress"/>
    <property type="evidence" value="ECO:0007669"/>
    <property type="project" value="UniProtKB-ARBA"/>
</dbReference>
<feature type="region of interest" description="Disordered" evidence="14">
    <location>
        <begin position="99"/>
        <end position="250"/>
    </location>
</feature>
<evidence type="ECO:0000313" key="18">
    <source>
        <dbReference type="Proteomes" id="UP001153555"/>
    </source>
</evidence>
<evidence type="ECO:0000256" key="10">
    <source>
        <dbReference type="ARBA" id="ARBA00023163"/>
    </source>
</evidence>
<keyword evidence="5" id="KW-0256">Endoplasmic reticulum</keyword>
<feature type="compositionally biased region" description="Low complexity" evidence="14">
    <location>
        <begin position="337"/>
        <end position="347"/>
    </location>
</feature>
<dbReference type="Gene3D" id="1.20.5.170">
    <property type="match status" value="1"/>
</dbReference>
<evidence type="ECO:0000256" key="1">
    <source>
        <dbReference type="ARBA" id="ARBA00004123"/>
    </source>
</evidence>
<feature type="compositionally biased region" description="Polar residues" evidence="14">
    <location>
        <begin position="154"/>
        <end position="183"/>
    </location>
</feature>
<keyword evidence="6 15" id="KW-1133">Transmembrane helix</keyword>
<dbReference type="PROSITE" id="PS50217">
    <property type="entry name" value="BZIP"/>
    <property type="match status" value="1"/>
</dbReference>
<evidence type="ECO:0000256" key="12">
    <source>
        <dbReference type="ARBA" id="ARBA00023242"/>
    </source>
</evidence>
<comment type="subunit">
    <text evidence="13">Interacts with BZIP28.</text>
</comment>
<keyword evidence="12" id="KW-0539">Nucleus</keyword>
<dbReference type="PANTHER" id="PTHR47416">
    <property type="entry name" value="BASIC-LEUCINE ZIPPER TRANSCRIPTION FACTOR F-RELATED"/>
    <property type="match status" value="1"/>
</dbReference>
<feature type="transmembrane region" description="Helical" evidence="15">
    <location>
        <begin position="366"/>
        <end position="388"/>
    </location>
</feature>
<name>A0A9N7NLC7_STRHE</name>
<evidence type="ECO:0000256" key="13">
    <source>
        <dbReference type="ARBA" id="ARBA00065888"/>
    </source>
</evidence>
<protein>
    <submittedName>
        <fullName evidence="17">BZIP transcription factor 17</fullName>
    </submittedName>
</protein>
<dbReference type="GO" id="GO:0003700">
    <property type="term" value="F:DNA-binding transcription factor activity"/>
    <property type="evidence" value="ECO:0007669"/>
    <property type="project" value="InterPro"/>
</dbReference>
<dbReference type="CDD" id="cd14704">
    <property type="entry name" value="bZIP_HY5-like"/>
    <property type="match status" value="1"/>
</dbReference>
<dbReference type="Pfam" id="PF00170">
    <property type="entry name" value="bZIP_1"/>
    <property type="match status" value="1"/>
</dbReference>
<evidence type="ECO:0000259" key="16">
    <source>
        <dbReference type="PROSITE" id="PS50217"/>
    </source>
</evidence>
<dbReference type="GO" id="GO:0005634">
    <property type="term" value="C:nucleus"/>
    <property type="evidence" value="ECO:0007669"/>
    <property type="project" value="UniProtKB-SubCell"/>
</dbReference>
<keyword evidence="4 15" id="KW-0812">Transmembrane</keyword>
<evidence type="ECO:0000256" key="7">
    <source>
        <dbReference type="ARBA" id="ARBA00023015"/>
    </source>
</evidence>
<dbReference type="InterPro" id="IPR046347">
    <property type="entry name" value="bZIP_sf"/>
</dbReference>
<evidence type="ECO:0000256" key="11">
    <source>
        <dbReference type="ARBA" id="ARBA00023180"/>
    </source>
</evidence>
<dbReference type="Proteomes" id="UP001153555">
    <property type="component" value="Unassembled WGS sequence"/>
</dbReference>
<evidence type="ECO:0000313" key="17">
    <source>
        <dbReference type="EMBL" id="CAA0832869.1"/>
    </source>
</evidence>
<reference evidence="17" key="1">
    <citation type="submission" date="2019-12" db="EMBL/GenBank/DDBJ databases">
        <authorList>
            <person name="Scholes J."/>
        </authorList>
    </citation>
    <scope>NUCLEOTIDE SEQUENCE</scope>
</reference>
<feature type="compositionally biased region" description="Basic and acidic residues" evidence="14">
    <location>
        <begin position="350"/>
        <end position="360"/>
    </location>
</feature>
<dbReference type="PANTHER" id="PTHR47416:SF3">
    <property type="entry name" value="BZIP TRANSCRIPTION FACTOR 17-RELATED"/>
    <property type="match status" value="1"/>
</dbReference>
<feature type="region of interest" description="Disordered" evidence="14">
    <location>
        <begin position="337"/>
        <end position="360"/>
    </location>
</feature>
<comment type="subcellular location">
    <subcellularLocation>
        <location evidence="2">Endoplasmic reticulum membrane</location>
        <topology evidence="2">Single-pass membrane protein</topology>
    </subcellularLocation>
    <subcellularLocation>
        <location evidence="1">Nucleus</location>
    </subcellularLocation>
</comment>
<keyword evidence="10" id="KW-0804">Transcription</keyword>
<dbReference type="FunFam" id="1.20.5.170:FF:000085">
    <property type="entry name" value="bZIP transcription factor 49"/>
    <property type="match status" value="1"/>
</dbReference>
<keyword evidence="11" id="KW-0325">Glycoprotein</keyword>
<evidence type="ECO:0000256" key="8">
    <source>
        <dbReference type="ARBA" id="ARBA00023125"/>
    </source>
</evidence>
<feature type="domain" description="BZIP" evidence="16">
    <location>
        <begin position="232"/>
        <end position="292"/>
    </location>
</feature>
<keyword evidence="18" id="KW-1185">Reference proteome</keyword>
<dbReference type="InterPro" id="IPR004827">
    <property type="entry name" value="bZIP"/>
</dbReference>
<evidence type="ECO:0000256" key="15">
    <source>
        <dbReference type="SAM" id="Phobius"/>
    </source>
</evidence>
<dbReference type="GO" id="GO:0003677">
    <property type="term" value="F:DNA binding"/>
    <property type="evidence" value="ECO:0007669"/>
    <property type="project" value="UniProtKB-KW"/>
</dbReference>
<dbReference type="OrthoDB" id="295274at2759"/>
<evidence type="ECO:0000256" key="2">
    <source>
        <dbReference type="ARBA" id="ARBA00004389"/>
    </source>
</evidence>
<feature type="compositionally biased region" description="Low complexity" evidence="14">
    <location>
        <begin position="216"/>
        <end position="225"/>
    </location>
</feature>
<organism evidence="17 18">
    <name type="scientific">Striga hermonthica</name>
    <name type="common">Purple witchweed</name>
    <name type="synonym">Buchnera hermonthica</name>
    <dbReference type="NCBI Taxonomy" id="68872"/>
    <lineage>
        <taxon>Eukaryota</taxon>
        <taxon>Viridiplantae</taxon>
        <taxon>Streptophyta</taxon>
        <taxon>Embryophyta</taxon>
        <taxon>Tracheophyta</taxon>
        <taxon>Spermatophyta</taxon>
        <taxon>Magnoliopsida</taxon>
        <taxon>eudicotyledons</taxon>
        <taxon>Gunneridae</taxon>
        <taxon>Pentapetalae</taxon>
        <taxon>asterids</taxon>
        <taxon>lamiids</taxon>
        <taxon>Lamiales</taxon>
        <taxon>Orobanchaceae</taxon>
        <taxon>Buchnereae</taxon>
        <taxon>Striga</taxon>
    </lineage>
</organism>
<keyword evidence="7" id="KW-0805">Transcription regulation</keyword>
<feature type="compositionally biased region" description="Polar residues" evidence="14">
    <location>
        <begin position="577"/>
        <end position="587"/>
    </location>
</feature>
<accession>A0A9N7NLC7</accession>
<evidence type="ECO:0000256" key="9">
    <source>
        <dbReference type="ARBA" id="ARBA00023136"/>
    </source>
</evidence>
<keyword evidence="9 15" id="KW-0472">Membrane</keyword>
<gene>
    <name evidence="17" type="ORF">SHERM_28143</name>
</gene>
<comment type="caution">
    <text evidence="17">The sequence shown here is derived from an EMBL/GenBank/DDBJ whole genome shotgun (WGS) entry which is preliminary data.</text>
</comment>